<dbReference type="InterPro" id="IPR050336">
    <property type="entry name" value="Chromosome_partition/occlusion"/>
</dbReference>
<dbReference type="Proteomes" id="UP000034746">
    <property type="component" value="Unassembled WGS sequence"/>
</dbReference>
<keyword evidence="3" id="KW-0238">DNA-binding</keyword>
<comment type="caution">
    <text evidence="6">The sequence shown here is derived from an EMBL/GenBank/DDBJ whole genome shotgun (WGS) entry which is preliminary data.</text>
</comment>
<organism evidence="6 7">
    <name type="scientific">Candidatus Uhrbacteria bacterium GW2011_GWF2_41_16</name>
    <dbReference type="NCBI Taxonomy" id="1618997"/>
    <lineage>
        <taxon>Bacteria</taxon>
        <taxon>Candidatus Uhriibacteriota</taxon>
    </lineage>
</organism>
<evidence type="ECO:0000256" key="3">
    <source>
        <dbReference type="ARBA" id="ARBA00023125"/>
    </source>
</evidence>
<accession>A0A0G0VCZ3</accession>
<dbReference type="EMBL" id="LCAU01000001">
    <property type="protein sequence ID" value="KKR98749.1"/>
    <property type="molecule type" value="Genomic_DNA"/>
</dbReference>
<feature type="domain" description="ParB-like N-terminal" evidence="5">
    <location>
        <begin position="36"/>
        <end position="125"/>
    </location>
</feature>
<dbReference type="SMART" id="SM00470">
    <property type="entry name" value="ParB"/>
    <property type="match status" value="1"/>
</dbReference>
<dbReference type="InterPro" id="IPR036086">
    <property type="entry name" value="ParB/Sulfiredoxin_sf"/>
</dbReference>
<dbReference type="Pfam" id="PF23552">
    <property type="entry name" value="ParB_C"/>
    <property type="match status" value="1"/>
</dbReference>
<dbReference type="GO" id="GO:0007059">
    <property type="term" value="P:chromosome segregation"/>
    <property type="evidence" value="ECO:0007669"/>
    <property type="project" value="UniProtKB-KW"/>
</dbReference>
<evidence type="ECO:0000256" key="2">
    <source>
        <dbReference type="ARBA" id="ARBA00022829"/>
    </source>
</evidence>
<evidence type="ECO:0000259" key="5">
    <source>
        <dbReference type="SMART" id="SM00470"/>
    </source>
</evidence>
<dbReference type="PANTHER" id="PTHR33375">
    <property type="entry name" value="CHROMOSOME-PARTITIONING PROTEIN PARB-RELATED"/>
    <property type="match status" value="1"/>
</dbReference>
<dbReference type="SUPFAM" id="SSF109709">
    <property type="entry name" value="KorB DNA-binding domain-like"/>
    <property type="match status" value="1"/>
</dbReference>
<protein>
    <submittedName>
        <fullName evidence="6">ParB-like protein partition protein</fullName>
    </submittedName>
</protein>
<dbReference type="InterPro" id="IPR041468">
    <property type="entry name" value="HTH_ParB/Spo0J"/>
</dbReference>
<dbReference type="InterPro" id="IPR004437">
    <property type="entry name" value="ParB/RepB/Spo0J"/>
</dbReference>
<evidence type="ECO:0000313" key="6">
    <source>
        <dbReference type="EMBL" id="KKR98749.1"/>
    </source>
</evidence>
<evidence type="ECO:0000313" key="7">
    <source>
        <dbReference type="Proteomes" id="UP000034746"/>
    </source>
</evidence>
<dbReference type="AlphaFoldDB" id="A0A0G0VCZ3"/>
<dbReference type="GO" id="GO:0003677">
    <property type="term" value="F:DNA binding"/>
    <property type="evidence" value="ECO:0007669"/>
    <property type="project" value="UniProtKB-KW"/>
</dbReference>
<dbReference type="FunFam" id="1.10.10.2830:FF:000001">
    <property type="entry name" value="Chromosome partitioning protein ParB"/>
    <property type="match status" value="1"/>
</dbReference>
<dbReference type="GO" id="GO:0005694">
    <property type="term" value="C:chromosome"/>
    <property type="evidence" value="ECO:0007669"/>
    <property type="project" value="TreeGrafter"/>
</dbReference>
<evidence type="ECO:0000256" key="1">
    <source>
        <dbReference type="ARBA" id="ARBA00006295"/>
    </source>
</evidence>
<dbReference type="Gene3D" id="3.90.1530.30">
    <property type="match status" value="1"/>
</dbReference>
<dbReference type="Gene3D" id="1.10.10.2830">
    <property type="match status" value="1"/>
</dbReference>
<feature type="region of interest" description="Disordered" evidence="4">
    <location>
        <begin position="221"/>
        <end position="240"/>
    </location>
</feature>
<dbReference type="SUPFAM" id="SSF110849">
    <property type="entry name" value="ParB/Sulfiredoxin"/>
    <property type="match status" value="1"/>
</dbReference>
<dbReference type="FunFam" id="3.90.1530.30:FF:000001">
    <property type="entry name" value="Chromosome partitioning protein ParB"/>
    <property type="match status" value="1"/>
</dbReference>
<reference evidence="6 7" key="1">
    <citation type="journal article" date="2015" name="Nature">
        <title>rRNA introns, odd ribosomes, and small enigmatic genomes across a large radiation of phyla.</title>
        <authorList>
            <person name="Brown C.T."/>
            <person name="Hug L.A."/>
            <person name="Thomas B.C."/>
            <person name="Sharon I."/>
            <person name="Castelle C.J."/>
            <person name="Singh A."/>
            <person name="Wilkins M.J."/>
            <person name="Williams K.H."/>
            <person name="Banfield J.F."/>
        </authorList>
    </citation>
    <scope>NUCLEOTIDE SEQUENCE [LARGE SCALE GENOMIC DNA]</scope>
</reference>
<gene>
    <name evidence="6" type="ORF">UU48_C0001G0104</name>
</gene>
<dbReference type="CDD" id="cd16393">
    <property type="entry name" value="SPO0J_N"/>
    <property type="match status" value="1"/>
</dbReference>
<dbReference type="NCBIfam" id="TIGR00180">
    <property type="entry name" value="parB_part"/>
    <property type="match status" value="1"/>
</dbReference>
<proteinExistence type="inferred from homology"/>
<dbReference type="InterPro" id="IPR003115">
    <property type="entry name" value="ParB_N"/>
</dbReference>
<dbReference type="PANTHER" id="PTHR33375:SF1">
    <property type="entry name" value="CHROMOSOME-PARTITIONING PROTEIN PARB-RELATED"/>
    <property type="match status" value="1"/>
</dbReference>
<dbReference type="InterPro" id="IPR057240">
    <property type="entry name" value="ParB_dimer_C"/>
</dbReference>
<sequence length="287" mass="32305">MKPVLGRGLGSLIPQKKILSSPPSPSLNLPVGTMVIDIPIETIVPNSHQPRTYFAPEELNDLVESVKAHGILLPLVVTRKDDGYELIAGERRLRAAKLAGFSTVPALVRDANEQQKLELALIENIQRQDLNVLEEATAFRTFINEFDLTQEEVAKRVGKSRSVVANTLRLLELPEFMQQALREGKISKSHARTLLSESDPEKQRALFEAMIRGEVTVRAAEHSVSAHQRSAPGTRRGDPNLIDYERQLQEQFGTKVEIREQKGKGNITFHFYSKDDLRELLRRFANL</sequence>
<dbReference type="Pfam" id="PF02195">
    <property type="entry name" value="ParB_N"/>
    <property type="match status" value="1"/>
</dbReference>
<evidence type="ECO:0000256" key="4">
    <source>
        <dbReference type="SAM" id="MobiDB-lite"/>
    </source>
</evidence>
<comment type="similarity">
    <text evidence="1">Belongs to the ParB family.</text>
</comment>
<dbReference type="Pfam" id="PF17762">
    <property type="entry name" value="HTH_ParB"/>
    <property type="match status" value="1"/>
</dbReference>
<name>A0A0G0VCZ3_9BACT</name>
<keyword evidence="2" id="KW-0159">Chromosome partition</keyword>